<feature type="chain" id="PRO_5042833789" evidence="3">
    <location>
        <begin position="20"/>
        <end position="554"/>
    </location>
</feature>
<dbReference type="PROSITE" id="PS01124">
    <property type="entry name" value="HTH_ARAC_FAMILY_2"/>
    <property type="match status" value="1"/>
</dbReference>
<dbReference type="RefSeq" id="WP_064971049.1">
    <property type="nucleotide sequence ID" value="NZ_CP081925.1"/>
</dbReference>
<protein>
    <submittedName>
        <fullName evidence="5">AraC family transcriptional regulator</fullName>
    </submittedName>
</protein>
<dbReference type="Proteomes" id="UP001207440">
    <property type="component" value="Unassembled WGS sequence"/>
</dbReference>
<evidence type="ECO:0000256" key="2">
    <source>
        <dbReference type="SAM" id="Phobius"/>
    </source>
</evidence>
<evidence type="ECO:0000256" key="3">
    <source>
        <dbReference type="SAM" id="SignalP"/>
    </source>
</evidence>
<dbReference type="PANTHER" id="PTHR43280:SF2">
    <property type="entry name" value="HTH-TYPE TRANSCRIPTIONAL REGULATOR EXSA"/>
    <property type="match status" value="1"/>
</dbReference>
<evidence type="ECO:0000313" key="6">
    <source>
        <dbReference type="Proteomes" id="UP001207440"/>
    </source>
</evidence>
<feature type="transmembrane region" description="Helical" evidence="2">
    <location>
        <begin position="377"/>
        <end position="396"/>
    </location>
</feature>
<proteinExistence type="predicted"/>
<name>A0AAP3AS88_RIEAN</name>
<keyword evidence="2" id="KW-0472">Membrane</keyword>
<keyword evidence="3" id="KW-0732">Signal</keyword>
<keyword evidence="2" id="KW-0812">Transmembrane</keyword>
<accession>A0AAP3AS88</accession>
<dbReference type="Gene3D" id="1.10.10.60">
    <property type="entry name" value="Homeodomain-like"/>
    <property type="match status" value="2"/>
</dbReference>
<dbReference type="Pfam" id="PF12833">
    <property type="entry name" value="HTH_18"/>
    <property type="match status" value="1"/>
</dbReference>
<dbReference type="PANTHER" id="PTHR43280">
    <property type="entry name" value="ARAC-FAMILY TRANSCRIPTIONAL REGULATOR"/>
    <property type="match status" value="1"/>
</dbReference>
<keyword evidence="1" id="KW-0238">DNA-binding</keyword>
<sequence length="554" mass="65197">MLYRLFVLFFLIEVSSLSAQSYSEISSKYSHLDENDLSAIPYIKQYIAKAKKEKNYTELAEGCLDFSYYHPNDKVKSKYADSAVIAAELSPDIEKTVTSYVARGSLYYFYYRDFKKALRDYITAFNYSKKNKENPYRDYTIIYHIGVIKSHLGYYEEALEQFRECISFFEPFTRKKLSQNTLFNHQKGYYNSMHQAIVCYQKLGNYQKADSLIKVGLSETKGMGSFSLEHAYFTKSNALSNFYQKKYHYTISSLELALPSIIKNKDIAGESIGYLYLGKSYLNIKQRNKGILYLKKIDSIFNTSRLVIPELRENYELLIKDARLQNDTQQELYYINQLLSIDKVLSKDFSTLSSKIHKEYDTQKLLDAKAALEKKSYWWLTISSSVILALCIVLYFRRKKEKEIHKKYLELERKIKDKKRINLTKSTPSEKPNIDQKIFDKIVSQLENFEHYQGFTEKGITLSKLSKKFNTNSKYLSQVISETRHTNFNRYISELRINYITHLLFNDKRYLNYTIESLAEKCGIQSRQNFSDLFLEINGIRPTDFIKKRKKSVE</sequence>
<feature type="signal peptide" evidence="3">
    <location>
        <begin position="1"/>
        <end position="19"/>
    </location>
</feature>
<reference evidence="5" key="1">
    <citation type="submission" date="2022-10" db="EMBL/GenBank/DDBJ databases">
        <title>Sifting through the core-genome to identify putative cross-protective antigens against Riemerella anatipestifer.</title>
        <authorList>
            <person name="Zheng X."/>
            <person name="Zhang W."/>
        </authorList>
    </citation>
    <scope>NUCLEOTIDE SEQUENCE</scope>
    <source>
        <strain evidence="5">ZWRA178</strain>
    </source>
</reference>
<evidence type="ECO:0000259" key="4">
    <source>
        <dbReference type="PROSITE" id="PS01124"/>
    </source>
</evidence>
<dbReference type="InterPro" id="IPR011990">
    <property type="entry name" value="TPR-like_helical_dom_sf"/>
</dbReference>
<dbReference type="SUPFAM" id="SSF48452">
    <property type="entry name" value="TPR-like"/>
    <property type="match status" value="2"/>
</dbReference>
<gene>
    <name evidence="5" type="ORF">OKE68_09045</name>
</gene>
<dbReference type="Gene3D" id="1.25.40.10">
    <property type="entry name" value="Tetratricopeptide repeat domain"/>
    <property type="match status" value="1"/>
</dbReference>
<dbReference type="EMBL" id="JAOZYT010000065">
    <property type="protein sequence ID" value="MCW0524459.1"/>
    <property type="molecule type" value="Genomic_DNA"/>
</dbReference>
<dbReference type="InterPro" id="IPR018060">
    <property type="entry name" value="HTH_AraC"/>
</dbReference>
<comment type="caution">
    <text evidence="5">The sequence shown here is derived from an EMBL/GenBank/DDBJ whole genome shotgun (WGS) entry which is preliminary data.</text>
</comment>
<feature type="domain" description="HTH araC/xylS-type" evidence="4">
    <location>
        <begin position="440"/>
        <end position="548"/>
    </location>
</feature>
<evidence type="ECO:0000256" key="1">
    <source>
        <dbReference type="ARBA" id="ARBA00023125"/>
    </source>
</evidence>
<dbReference type="GO" id="GO:0043565">
    <property type="term" value="F:sequence-specific DNA binding"/>
    <property type="evidence" value="ECO:0007669"/>
    <property type="project" value="InterPro"/>
</dbReference>
<dbReference type="GO" id="GO:0003700">
    <property type="term" value="F:DNA-binding transcription factor activity"/>
    <property type="evidence" value="ECO:0007669"/>
    <property type="project" value="InterPro"/>
</dbReference>
<dbReference type="SMART" id="SM00342">
    <property type="entry name" value="HTH_ARAC"/>
    <property type="match status" value="1"/>
</dbReference>
<keyword evidence="2" id="KW-1133">Transmembrane helix</keyword>
<organism evidence="5 6">
    <name type="scientific">Riemerella anatipestifer</name>
    <name type="common">Moraxella anatipestifer</name>
    <dbReference type="NCBI Taxonomy" id="34085"/>
    <lineage>
        <taxon>Bacteria</taxon>
        <taxon>Pseudomonadati</taxon>
        <taxon>Bacteroidota</taxon>
        <taxon>Flavobacteriia</taxon>
        <taxon>Flavobacteriales</taxon>
        <taxon>Weeksellaceae</taxon>
        <taxon>Riemerella</taxon>
    </lineage>
</organism>
<evidence type="ECO:0000313" key="5">
    <source>
        <dbReference type="EMBL" id="MCW0524459.1"/>
    </source>
</evidence>
<dbReference type="AlphaFoldDB" id="A0AAP3AS88"/>